<keyword evidence="3 4" id="KW-0288">FMN</keyword>
<comment type="catalytic activity">
    <reaction evidence="3 4">
        <text>(R)-4'-phosphopantothenate + L-cysteine + CTP = N-[(R)-4-phosphopantothenoyl]-L-cysteine + CMP + diphosphate + H(+)</text>
        <dbReference type="Rhea" id="RHEA:19397"/>
        <dbReference type="ChEBI" id="CHEBI:10986"/>
        <dbReference type="ChEBI" id="CHEBI:15378"/>
        <dbReference type="ChEBI" id="CHEBI:33019"/>
        <dbReference type="ChEBI" id="CHEBI:35235"/>
        <dbReference type="ChEBI" id="CHEBI:37563"/>
        <dbReference type="ChEBI" id="CHEBI:59458"/>
        <dbReference type="ChEBI" id="CHEBI:60377"/>
        <dbReference type="EC" id="6.3.2.5"/>
    </reaction>
</comment>
<dbReference type="InterPro" id="IPR007085">
    <property type="entry name" value="DNA/pantothenate-metab_flavo_C"/>
</dbReference>
<dbReference type="RefSeq" id="WP_092117467.1">
    <property type="nucleotide sequence ID" value="NZ_FMXO01000004.1"/>
</dbReference>
<dbReference type="GO" id="GO:0015937">
    <property type="term" value="P:coenzyme A biosynthetic process"/>
    <property type="evidence" value="ECO:0007669"/>
    <property type="project" value="UniProtKB-UniRule"/>
</dbReference>
<comment type="similarity">
    <text evidence="3 4">In the N-terminal section; belongs to the HFCD (homo-oligomeric flavin containing Cys decarboxylase) superfamily.</text>
</comment>
<proteinExistence type="inferred from homology"/>
<keyword evidence="3" id="KW-0511">Multifunctional enzyme</keyword>
<keyword evidence="3 4" id="KW-0285">Flavoprotein</keyword>
<feature type="binding site" evidence="3">
    <location>
        <position position="296"/>
    </location>
    <ligand>
        <name>CTP</name>
        <dbReference type="ChEBI" id="CHEBI:37563"/>
    </ligand>
</feature>
<dbReference type="SUPFAM" id="SSF102645">
    <property type="entry name" value="CoaB-like"/>
    <property type="match status" value="1"/>
</dbReference>
<feature type="binding site" evidence="3">
    <location>
        <position position="286"/>
    </location>
    <ligand>
        <name>CTP</name>
        <dbReference type="ChEBI" id="CHEBI:37563"/>
    </ligand>
</feature>
<feature type="binding site" evidence="3">
    <location>
        <position position="351"/>
    </location>
    <ligand>
        <name>CTP</name>
        <dbReference type="ChEBI" id="CHEBI:37563"/>
    </ligand>
</feature>
<dbReference type="EC" id="6.3.2.5" evidence="3"/>
<dbReference type="GO" id="GO:0004632">
    <property type="term" value="F:phosphopantothenate--cysteine ligase activity"/>
    <property type="evidence" value="ECO:0007669"/>
    <property type="project" value="UniProtKB-UniRule"/>
</dbReference>
<comment type="catalytic activity">
    <reaction evidence="3 4">
        <text>N-[(R)-4-phosphopantothenoyl]-L-cysteine + H(+) = (R)-4'-phosphopantetheine + CO2</text>
        <dbReference type="Rhea" id="RHEA:16793"/>
        <dbReference type="ChEBI" id="CHEBI:15378"/>
        <dbReference type="ChEBI" id="CHEBI:16526"/>
        <dbReference type="ChEBI" id="CHEBI:59458"/>
        <dbReference type="ChEBI" id="CHEBI:61723"/>
        <dbReference type="EC" id="4.1.1.36"/>
    </reaction>
</comment>
<comment type="cofactor">
    <cofactor evidence="3">
        <name>FMN</name>
        <dbReference type="ChEBI" id="CHEBI:58210"/>
    </cofactor>
    <text evidence="3">Binds 1 FMN per subunit.</text>
</comment>
<dbReference type="GO" id="GO:0010181">
    <property type="term" value="F:FMN binding"/>
    <property type="evidence" value="ECO:0007669"/>
    <property type="project" value="UniProtKB-UniRule"/>
</dbReference>
<dbReference type="Pfam" id="PF04127">
    <property type="entry name" value="DFP"/>
    <property type="match status" value="1"/>
</dbReference>
<dbReference type="InterPro" id="IPR005252">
    <property type="entry name" value="CoaBC"/>
</dbReference>
<dbReference type="NCBIfam" id="TIGR00521">
    <property type="entry name" value="coaBC_dfp"/>
    <property type="match status" value="1"/>
</dbReference>
<dbReference type="SUPFAM" id="SSF52507">
    <property type="entry name" value="Homo-oligomeric flavin-containing Cys decarboxylases, HFCD"/>
    <property type="match status" value="1"/>
</dbReference>
<comment type="function">
    <text evidence="3">Catalyzes two sequential steps in the biosynthesis of coenzyme A. In the first step cysteine is conjugated to 4'-phosphopantothenate to form 4-phosphopantothenoylcysteine. In the second step the latter compound is decarboxylated to form 4'-phosphopantotheine.</text>
</comment>
<dbReference type="InterPro" id="IPR003382">
    <property type="entry name" value="Flavoprotein"/>
</dbReference>
<keyword evidence="1 3" id="KW-0210">Decarboxylase</keyword>
<dbReference type="Gene3D" id="3.40.50.1950">
    <property type="entry name" value="Flavin prenyltransferase-like"/>
    <property type="match status" value="1"/>
</dbReference>
<keyword evidence="3 4" id="KW-0436">Ligase</keyword>
<dbReference type="InterPro" id="IPR036551">
    <property type="entry name" value="Flavin_trans-like"/>
</dbReference>
<protein>
    <recommendedName>
        <fullName evidence="3">Coenzyme A biosynthesis bifunctional protein CoaBC</fullName>
    </recommendedName>
    <alternativeName>
        <fullName evidence="3">DNA/pantothenate metabolism flavoprotein</fullName>
    </alternativeName>
    <alternativeName>
        <fullName evidence="3">Phosphopantothenoylcysteine synthetase/decarboxylase</fullName>
        <shortName evidence="3">PPCS-PPCDC</shortName>
    </alternativeName>
    <domain>
        <recommendedName>
            <fullName evidence="3">Phosphopantothenoylcysteine decarboxylase</fullName>
            <shortName evidence="3">PPC decarboxylase</shortName>
            <shortName evidence="3">PPC-DC</shortName>
            <ecNumber evidence="3">4.1.1.36</ecNumber>
        </recommendedName>
        <alternativeName>
            <fullName evidence="3">CoaC</fullName>
        </alternativeName>
    </domain>
    <domain>
        <recommendedName>
            <fullName evidence="3">Phosphopantothenate--cysteine ligase</fullName>
            <ecNumber evidence="3">6.3.2.5</ecNumber>
        </recommendedName>
        <alternativeName>
            <fullName evidence="3">CoaB</fullName>
        </alternativeName>
        <alternativeName>
            <fullName evidence="3">Phosphopantothenoylcysteine synthetase</fullName>
            <shortName evidence="3">PPC synthetase</shortName>
            <shortName evidence="3">PPC-S</shortName>
        </alternativeName>
    </domain>
</protein>
<dbReference type="HAMAP" id="MF_02225">
    <property type="entry name" value="CoaBC"/>
    <property type="match status" value="1"/>
</dbReference>
<evidence type="ECO:0000259" key="6">
    <source>
        <dbReference type="Pfam" id="PF04127"/>
    </source>
</evidence>
<dbReference type="Gene3D" id="3.40.50.10300">
    <property type="entry name" value="CoaB-like"/>
    <property type="match status" value="1"/>
</dbReference>
<keyword evidence="3" id="KW-0479">Metal-binding</keyword>
<feature type="binding site" evidence="3">
    <location>
        <position position="347"/>
    </location>
    <ligand>
        <name>CTP</name>
        <dbReference type="ChEBI" id="CHEBI:37563"/>
    </ligand>
</feature>
<evidence type="ECO:0000259" key="5">
    <source>
        <dbReference type="Pfam" id="PF02441"/>
    </source>
</evidence>
<dbReference type="UniPathway" id="UPA00241">
    <property type="reaction ID" value="UER00353"/>
</dbReference>
<dbReference type="Pfam" id="PF02441">
    <property type="entry name" value="Flavoprotein"/>
    <property type="match status" value="1"/>
</dbReference>
<feature type="domain" description="Flavoprotein" evidence="5">
    <location>
        <begin position="15"/>
        <end position="184"/>
    </location>
</feature>
<dbReference type="PANTHER" id="PTHR14359">
    <property type="entry name" value="HOMO-OLIGOMERIC FLAVIN CONTAINING CYS DECARBOXYLASE FAMILY"/>
    <property type="match status" value="1"/>
</dbReference>
<evidence type="ECO:0000256" key="1">
    <source>
        <dbReference type="ARBA" id="ARBA00022793"/>
    </source>
</evidence>
<sequence length="408" mass="44336">MNFSHTDFTGFSGTRVHLGVCGSISAFRAVDIMRRLQRADITVGVTLTKAAQEFIRPLQFQALTSGPVYEGLFAANQAEYAHLEPAQNADVLLIAPSTANMLAKHAHGIGDDLLSSQLFSFAGTTIHAPAMNPRIWSNPAVQANVAALKNRNVVFVPPETGLMACGEVGEGRLAETEEIFLTTLKTLLPQNLAGKRMLVNLGPTQEFWDPVRVLTNNSSGTMGASIALAAWLLGAEVSVVAGPVPSLWLPRFLDVISVSSALQMHEACLDIASNMDIICCTAAVSDYRFLNSPREKVKKSELGSNLVLELQQNPDILFDIGKKRRSSQFIIGFAAESCNIQSEALRKLKDKNLDLIVANPVNMSDCGFGSSRNMVFIADAYGRQESWPVLPKSEIGMRIVEWVMDSQV</sequence>
<dbReference type="GO" id="GO:0046872">
    <property type="term" value="F:metal ion binding"/>
    <property type="evidence" value="ECO:0007669"/>
    <property type="project" value="UniProtKB-KW"/>
</dbReference>
<dbReference type="OrthoDB" id="9802554at2"/>
<comment type="pathway">
    <text evidence="3 4">Cofactor biosynthesis; coenzyme A biosynthesis; CoA from (R)-pantothenate: step 2/5.</text>
</comment>
<gene>
    <name evidence="3" type="primary">coaBC</name>
    <name evidence="7" type="ORF">SAMN05660653_00790</name>
</gene>
<dbReference type="InterPro" id="IPR035929">
    <property type="entry name" value="CoaB-like_sf"/>
</dbReference>
<organism evidence="7 8">
    <name type="scientific">Desulfonatronum thiosulfatophilum</name>
    <dbReference type="NCBI Taxonomy" id="617002"/>
    <lineage>
        <taxon>Bacteria</taxon>
        <taxon>Pseudomonadati</taxon>
        <taxon>Thermodesulfobacteriota</taxon>
        <taxon>Desulfovibrionia</taxon>
        <taxon>Desulfovibrionales</taxon>
        <taxon>Desulfonatronaceae</taxon>
        <taxon>Desulfonatronum</taxon>
    </lineage>
</organism>
<feature type="region of interest" description="Phosphopantothenoylcysteine decarboxylase" evidence="3">
    <location>
        <begin position="1"/>
        <end position="196"/>
    </location>
</feature>
<keyword evidence="2 3" id="KW-0456">Lyase</keyword>
<comment type="similarity">
    <text evidence="3 4">In the C-terminal section; belongs to the PPC synthetase family.</text>
</comment>
<comment type="function">
    <text evidence="4">Catalyzes two steps in the biosynthesis of coenzyme A. In the first step cysteine is conjugated to 4'-phosphopantothenate to form 4-phosphopantothenoylcysteine, in the latter compound is decarboxylated to form 4'-phosphopantotheine.</text>
</comment>
<keyword evidence="3" id="KW-0460">Magnesium</keyword>
<dbReference type="STRING" id="617002.SAMN05660653_00790"/>
<dbReference type="PANTHER" id="PTHR14359:SF6">
    <property type="entry name" value="PHOSPHOPANTOTHENOYLCYSTEINE DECARBOXYLASE"/>
    <property type="match status" value="1"/>
</dbReference>
<evidence type="ECO:0000313" key="8">
    <source>
        <dbReference type="Proteomes" id="UP000198771"/>
    </source>
</evidence>
<comment type="caution">
    <text evidence="3">Lacks conserved residue(s) required for the propagation of feature annotation.</text>
</comment>
<name>A0A1G6B898_9BACT</name>
<dbReference type="Proteomes" id="UP000198771">
    <property type="component" value="Unassembled WGS sequence"/>
</dbReference>
<evidence type="ECO:0000256" key="2">
    <source>
        <dbReference type="ARBA" id="ARBA00023239"/>
    </source>
</evidence>
<comment type="pathway">
    <text evidence="3 4">Cofactor biosynthesis; coenzyme A biosynthesis; CoA from (R)-pantothenate: step 3/5.</text>
</comment>
<dbReference type="GO" id="GO:0071513">
    <property type="term" value="C:phosphopantothenoylcysteine decarboxylase complex"/>
    <property type="evidence" value="ECO:0007669"/>
    <property type="project" value="TreeGrafter"/>
</dbReference>
<dbReference type="EMBL" id="FMXO01000004">
    <property type="protein sequence ID" value="SDB16875.1"/>
    <property type="molecule type" value="Genomic_DNA"/>
</dbReference>
<feature type="binding site" evidence="3">
    <location>
        <position position="333"/>
    </location>
    <ligand>
        <name>CTP</name>
        <dbReference type="ChEBI" id="CHEBI:37563"/>
    </ligand>
</feature>
<dbReference type="EC" id="4.1.1.36" evidence="3"/>
<accession>A0A1G6B898</accession>
<evidence type="ECO:0000256" key="4">
    <source>
        <dbReference type="RuleBase" id="RU364078"/>
    </source>
</evidence>
<comment type="cofactor">
    <cofactor evidence="3">
        <name>Mg(2+)</name>
        <dbReference type="ChEBI" id="CHEBI:18420"/>
    </cofactor>
</comment>
<evidence type="ECO:0000256" key="3">
    <source>
        <dbReference type="HAMAP-Rule" id="MF_02225"/>
    </source>
</evidence>
<dbReference type="GO" id="GO:0004633">
    <property type="term" value="F:phosphopantothenoylcysteine decarboxylase activity"/>
    <property type="evidence" value="ECO:0007669"/>
    <property type="project" value="UniProtKB-UniRule"/>
</dbReference>
<keyword evidence="8" id="KW-1185">Reference proteome</keyword>
<evidence type="ECO:0000313" key="7">
    <source>
        <dbReference type="EMBL" id="SDB16875.1"/>
    </source>
</evidence>
<dbReference type="AlphaFoldDB" id="A0A1G6B898"/>
<feature type="domain" description="DNA/pantothenate metabolism flavoprotein C-terminal" evidence="6">
    <location>
        <begin position="192"/>
        <end position="404"/>
    </location>
</feature>
<feature type="binding site" evidence="3">
    <location>
        <begin position="314"/>
        <end position="317"/>
    </location>
    <ligand>
        <name>CTP</name>
        <dbReference type="ChEBI" id="CHEBI:37563"/>
    </ligand>
</feature>
<dbReference type="GO" id="GO:0015941">
    <property type="term" value="P:pantothenate catabolic process"/>
    <property type="evidence" value="ECO:0007669"/>
    <property type="project" value="InterPro"/>
</dbReference>
<feature type="region of interest" description="Phosphopantothenate--cysteine ligase" evidence="3">
    <location>
        <begin position="197"/>
        <end position="408"/>
    </location>
</feature>
<reference evidence="7 8" key="1">
    <citation type="submission" date="2016-10" db="EMBL/GenBank/DDBJ databases">
        <authorList>
            <person name="de Groot N.N."/>
        </authorList>
    </citation>
    <scope>NUCLEOTIDE SEQUENCE [LARGE SCALE GENOMIC DNA]</scope>
    <source>
        <strain evidence="7 8">ASO4-2</strain>
    </source>
</reference>
<feature type="active site" description="Proton donor" evidence="3">
    <location>
        <position position="165"/>
    </location>
</feature>